<accession>A0A8J8M751</accession>
<dbReference type="PANTHER" id="PTHR13061">
    <property type="entry name" value="DYNACTIN SUBUNIT P25"/>
    <property type="match status" value="1"/>
</dbReference>
<keyword evidence="2" id="KW-1185">Reference proteome</keyword>
<dbReference type="KEGG" id="vgu:HYG85_00830"/>
<gene>
    <name evidence="1" type="ORF">HYG85_00830</name>
</gene>
<dbReference type="Proteomes" id="UP000677305">
    <property type="component" value="Chromosome"/>
</dbReference>
<dbReference type="InterPro" id="IPR050484">
    <property type="entry name" value="Transf_Hexapept/Carb_Anhydrase"/>
</dbReference>
<dbReference type="AlphaFoldDB" id="A0A8J8M751"/>
<dbReference type="SUPFAM" id="SSF51161">
    <property type="entry name" value="Trimeric LpxA-like enzymes"/>
    <property type="match status" value="1"/>
</dbReference>
<name>A0A8J8M751_9FIRM</name>
<reference evidence="1 2" key="1">
    <citation type="submission" date="2020-07" db="EMBL/GenBank/DDBJ databases">
        <title>Vallitalea guaymasensis genome.</title>
        <authorList>
            <person name="Postec A."/>
        </authorList>
    </citation>
    <scope>NUCLEOTIDE SEQUENCE [LARGE SCALE GENOMIC DNA]</scope>
    <source>
        <strain evidence="1 2">Ra1766G1</strain>
    </source>
</reference>
<dbReference type="Pfam" id="PF00132">
    <property type="entry name" value="Hexapep"/>
    <property type="match status" value="1"/>
</dbReference>
<dbReference type="Gene3D" id="2.160.10.10">
    <property type="entry name" value="Hexapeptide repeat proteins"/>
    <property type="match status" value="1"/>
</dbReference>
<dbReference type="RefSeq" id="WP_212691894.1">
    <property type="nucleotide sequence ID" value="NZ_CP058561.1"/>
</dbReference>
<dbReference type="InterPro" id="IPR001451">
    <property type="entry name" value="Hexapep"/>
</dbReference>
<proteinExistence type="predicted"/>
<dbReference type="CDD" id="cd04645">
    <property type="entry name" value="LbH_gamma_CA_like"/>
    <property type="match status" value="1"/>
</dbReference>
<evidence type="ECO:0000313" key="2">
    <source>
        <dbReference type="Proteomes" id="UP000677305"/>
    </source>
</evidence>
<sequence length="166" mass="17826">MTYKGYKPEIDESAYIAPSADIIGQVKVKENASIWFGAVLRGDINKITVGKCSNVQDNSTVHVSEDTGTEIGDYVTIGHNCIIHGCKINDYTLIGMGSIILDGAVISENSIVGAGSLVTGNKIFPPGVLILGSPAKVRRKLTEEEIKGLKESANHYVDTANEYKIQ</sequence>
<protein>
    <submittedName>
        <fullName evidence="1">Gamma carbonic anhydrase family protein</fullName>
    </submittedName>
</protein>
<organism evidence="1 2">
    <name type="scientific">Vallitalea guaymasensis</name>
    <dbReference type="NCBI Taxonomy" id="1185412"/>
    <lineage>
        <taxon>Bacteria</taxon>
        <taxon>Bacillati</taxon>
        <taxon>Bacillota</taxon>
        <taxon>Clostridia</taxon>
        <taxon>Lachnospirales</taxon>
        <taxon>Vallitaleaceae</taxon>
        <taxon>Vallitalea</taxon>
    </lineage>
</organism>
<dbReference type="EMBL" id="CP058561">
    <property type="protein sequence ID" value="QUH27539.1"/>
    <property type="molecule type" value="Genomic_DNA"/>
</dbReference>
<evidence type="ECO:0000313" key="1">
    <source>
        <dbReference type="EMBL" id="QUH27539.1"/>
    </source>
</evidence>
<dbReference type="PANTHER" id="PTHR13061:SF29">
    <property type="entry name" value="GAMMA CARBONIC ANHYDRASE-LIKE 1, MITOCHONDRIAL-RELATED"/>
    <property type="match status" value="1"/>
</dbReference>
<dbReference type="InterPro" id="IPR047324">
    <property type="entry name" value="LbH_gamma_CA-like"/>
</dbReference>
<dbReference type="InterPro" id="IPR011004">
    <property type="entry name" value="Trimer_LpxA-like_sf"/>
</dbReference>